<reference evidence="1" key="1">
    <citation type="submission" date="2022-05" db="EMBL/GenBank/DDBJ databases">
        <title>Megaplasmid of Vibrio parahaemolyticus.</title>
        <authorList>
            <person name="Strauch E."/>
            <person name="Borowiak M."/>
        </authorList>
    </citation>
    <scope>NUCLEOTIDE SEQUENCE</scope>
    <source>
        <strain evidence="1">16-VB00198</strain>
        <plasmid evidence="1">pVP-16-VB00198-1</plasmid>
    </source>
</reference>
<keyword evidence="1" id="KW-0614">Plasmid</keyword>
<protein>
    <submittedName>
        <fullName evidence="1">Uncharacterized protein</fullName>
    </submittedName>
</protein>
<dbReference type="AlphaFoldDB" id="A0AA46Z5F2"/>
<organism evidence="1 2">
    <name type="scientific">Vibrio parahaemolyticus</name>
    <dbReference type="NCBI Taxonomy" id="670"/>
    <lineage>
        <taxon>Bacteria</taxon>
        <taxon>Pseudomonadati</taxon>
        <taxon>Pseudomonadota</taxon>
        <taxon>Gammaproteobacteria</taxon>
        <taxon>Vibrionales</taxon>
        <taxon>Vibrionaceae</taxon>
        <taxon>Vibrio</taxon>
    </lineage>
</organism>
<evidence type="ECO:0000313" key="2">
    <source>
        <dbReference type="Proteomes" id="UP001163036"/>
    </source>
</evidence>
<geneLocation type="plasmid" evidence="1 2">
    <name>pVP-16-VB00198-1</name>
</geneLocation>
<dbReference type="Proteomes" id="UP001163036">
    <property type="component" value="Plasmid pVP-16-VB00198-1"/>
</dbReference>
<name>A0AA46Z5F2_VIBPH</name>
<accession>A0AA46Z5F2</accession>
<dbReference type="RefSeq" id="WP_264400196.1">
    <property type="nucleotide sequence ID" value="NZ_CP062152.1"/>
</dbReference>
<gene>
    <name evidence="1" type="ORF">M5598_27475</name>
</gene>
<sequence>MTLEQKMIAVLNEANGCSVGAWDMANKIWDNCMSKSRPGNGARIAHLRRVGENSKKVGSFVLSSTEERMYYLKKDENSCV</sequence>
<proteinExistence type="predicted"/>
<dbReference type="EMBL" id="CP097357">
    <property type="protein sequence ID" value="UYV29723.1"/>
    <property type="molecule type" value="Genomic_DNA"/>
</dbReference>
<evidence type="ECO:0000313" key="1">
    <source>
        <dbReference type="EMBL" id="UYV29723.1"/>
    </source>
</evidence>